<dbReference type="GO" id="GO:0009102">
    <property type="term" value="P:biotin biosynthetic process"/>
    <property type="evidence" value="ECO:0007669"/>
    <property type="project" value="UniProtKB-UniRule"/>
</dbReference>
<dbReference type="Pfam" id="PF00155">
    <property type="entry name" value="Aminotran_1_2"/>
    <property type="match status" value="1"/>
</dbReference>
<comment type="pathway">
    <text evidence="3 11">Cofactor biosynthesis; biotin biosynthesis.</text>
</comment>
<evidence type="ECO:0000256" key="7">
    <source>
        <dbReference type="ARBA" id="ARBA00022756"/>
    </source>
</evidence>
<evidence type="ECO:0000256" key="9">
    <source>
        <dbReference type="ARBA" id="ARBA00047715"/>
    </source>
</evidence>
<evidence type="ECO:0000256" key="5">
    <source>
        <dbReference type="ARBA" id="ARBA00011738"/>
    </source>
</evidence>
<dbReference type="RefSeq" id="WP_097846869.1">
    <property type="nucleotide sequence ID" value="NZ_NUAS01000018.1"/>
</dbReference>
<comment type="similarity">
    <text evidence="4 11">Belongs to the class-II pyridoxal-phosphate-dependent aminotransferase family. BioF subfamily.</text>
</comment>
<dbReference type="AlphaFoldDB" id="A0A2C3PXJ7"/>
<evidence type="ECO:0000313" key="13">
    <source>
        <dbReference type="EMBL" id="PEM74058.1"/>
    </source>
</evidence>
<evidence type="ECO:0000256" key="3">
    <source>
        <dbReference type="ARBA" id="ARBA00004746"/>
    </source>
</evidence>
<dbReference type="Gene3D" id="3.40.640.10">
    <property type="entry name" value="Type I PLP-dependent aspartate aminotransferase-like (Major domain)"/>
    <property type="match status" value="1"/>
</dbReference>
<proteinExistence type="inferred from homology"/>
<gene>
    <name evidence="13" type="primary">bioF</name>
    <name evidence="13" type="ORF">CN613_00290</name>
</gene>
<reference evidence="13 14" key="1">
    <citation type="submission" date="2017-09" db="EMBL/GenBank/DDBJ databases">
        <title>Large-scale bioinformatics analysis of Bacillus genomes uncovers conserved roles of natural products in bacterial physiology.</title>
        <authorList>
            <consortium name="Agbiome Team Llc"/>
            <person name="Bleich R.M."/>
            <person name="Grubbs K.J."/>
            <person name="Santa Maria K.C."/>
            <person name="Allen S.E."/>
            <person name="Farag S."/>
            <person name="Shank E.A."/>
            <person name="Bowers A."/>
        </authorList>
    </citation>
    <scope>NUCLEOTIDE SEQUENCE [LARGE SCALE GENOMIC DNA]</scope>
    <source>
        <strain evidence="13 14">AFS009893</strain>
    </source>
</reference>
<comment type="cofactor">
    <cofactor evidence="1 10 11">
        <name>pyridoxal 5'-phosphate</name>
        <dbReference type="ChEBI" id="CHEBI:597326"/>
    </cofactor>
</comment>
<feature type="domain" description="Aminotransferase class I/classII large" evidence="12">
    <location>
        <begin position="42"/>
        <end position="384"/>
    </location>
</feature>
<comment type="caution">
    <text evidence="13">The sequence shown here is derived from an EMBL/GenBank/DDBJ whole genome shotgun (WGS) entry which is preliminary data.</text>
</comment>
<dbReference type="InterPro" id="IPR004723">
    <property type="entry name" value="AONS_Archaea/Proteobacteria"/>
</dbReference>
<dbReference type="PANTHER" id="PTHR13693:SF100">
    <property type="entry name" value="8-AMINO-7-OXONONANOATE SYNTHASE"/>
    <property type="match status" value="1"/>
</dbReference>
<name>A0A2C3PXJ7_9BACI</name>
<dbReference type="GO" id="GO:0008710">
    <property type="term" value="F:8-amino-7-oxononanoate synthase activity"/>
    <property type="evidence" value="ECO:0007669"/>
    <property type="project" value="UniProtKB-UniRule"/>
</dbReference>
<dbReference type="InterPro" id="IPR015421">
    <property type="entry name" value="PyrdxlP-dep_Trfase_major"/>
</dbReference>
<dbReference type="EMBL" id="NUDP01000001">
    <property type="protein sequence ID" value="PEM74058.1"/>
    <property type="molecule type" value="Genomic_DNA"/>
</dbReference>
<evidence type="ECO:0000256" key="11">
    <source>
        <dbReference type="RuleBase" id="RU003693"/>
    </source>
</evidence>
<dbReference type="NCBIfam" id="TIGR00858">
    <property type="entry name" value="bioF"/>
    <property type="match status" value="1"/>
</dbReference>
<keyword evidence="7" id="KW-0093">Biotin biosynthesis</keyword>
<dbReference type="GO" id="GO:0030170">
    <property type="term" value="F:pyridoxal phosphate binding"/>
    <property type="evidence" value="ECO:0007669"/>
    <property type="project" value="InterPro"/>
</dbReference>
<accession>A0A2C3PXJ7</accession>
<comment type="function">
    <text evidence="2 11">Catalyzes the decarboxylative condensation of pimeloyl-[acyl-carrier protein] and L-alanine to produce 8-amino-7-oxononanoate (AON), [acyl-carrier protein], and carbon dioxide.</text>
</comment>
<protein>
    <recommendedName>
        <fullName evidence="11">8-amino-7-ketopelargonate synthase</fullName>
        <ecNumber evidence="11">2.3.1.47</ecNumber>
    </recommendedName>
</protein>
<evidence type="ECO:0000259" key="12">
    <source>
        <dbReference type="Pfam" id="PF00155"/>
    </source>
</evidence>
<evidence type="ECO:0000256" key="10">
    <source>
        <dbReference type="PIRSR" id="PIRSR604723-51"/>
    </source>
</evidence>
<evidence type="ECO:0000256" key="2">
    <source>
        <dbReference type="ARBA" id="ARBA00002513"/>
    </source>
</evidence>
<keyword evidence="6 11" id="KW-0808">Transferase</keyword>
<dbReference type="InterPro" id="IPR015424">
    <property type="entry name" value="PyrdxlP-dep_Trfase"/>
</dbReference>
<sequence length="395" mass="43774">MDQTWNLHFHSSLNRLKEKSQYRHVVMTEQAEEPWLIRNGKRMLNLASNNYLGLAGDRRLKEASIVATKEYGVGATASRLVIGNYALYEEVEQSVCDWKETEKAIIVNSGYSANVGAISSLVGRHDIVFSDKLNHASIVDGIMLSGAEHKRYRHNNLEHLEKSLQMTPVAKRKLIVTDTVFSMDGDVAHLKELIMLKEKYGALLMVDEAHAGGIYGRHGAGLAHVEQGLSEGIDIHMGTFSKALGCYGAYLAGDALCIDYMKNMMRSFIFTTALPPGTLGAMKCAIEIVKKDEGRRQRLLENGAYFRNALEEVGFNIGDSSTHIVPIIVASNEATLHFSEKLQEAGIAAIAIRPPTVPYNSSRIRFAVTSEHTKADLQWAIEQIIRIGKEEGGMR</sequence>
<dbReference type="UniPathway" id="UPA00078"/>
<keyword evidence="8 10" id="KW-0663">Pyridoxal phosphate</keyword>
<feature type="modified residue" description="N6-(pyridoxal phosphate)lysine" evidence="10">
    <location>
        <position position="242"/>
    </location>
</feature>
<dbReference type="Gene3D" id="3.90.1150.10">
    <property type="entry name" value="Aspartate Aminotransferase, domain 1"/>
    <property type="match status" value="1"/>
</dbReference>
<evidence type="ECO:0000256" key="8">
    <source>
        <dbReference type="ARBA" id="ARBA00022898"/>
    </source>
</evidence>
<dbReference type="InterPro" id="IPR004839">
    <property type="entry name" value="Aminotransferase_I/II_large"/>
</dbReference>
<organism evidence="13 14">
    <name type="scientific">Bacillus pseudomycoides</name>
    <dbReference type="NCBI Taxonomy" id="64104"/>
    <lineage>
        <taxon>Bacteria</taxon>
        <taxon>Bacillati</taxon>
        <taxon>Bacillota</taxon>
        <taxon>Bacilli</taxon>
        <taxon>Bacillales</taxon>
        <taxon>Bacillaceae</taxon>
        <taxon>Bacillus</taxon>
        <taxon>Bacillus cereus group</taxon>
    </lineage>
</organism>
<dbReference type="PANTHER" id="PTHR13693">
    <property type="entry name" value="CLASS II AMINOTRANSFERASE/8-AMINO-7-OXONONANOATE SYNTHASE"/>
    <property type="match status" value="1"/>
</dbReference>
<dbReference type="InterPro" id="IPR001917">
    <property type="entry name" value="Aminotrans_II_pyridoxalP_BS"/>
</dbReference>
<dbReference type="InterPro" id="IPR015422">
    <property type="entry name" value="PyrdxlP-dep_Trfase_small"/>
</dbReference>
<evidence type="ECO:0000256" key="6">
    <source>
        <dbReference type="ARBA" id="ARBA00022679"/>
    </source>
</evidence>
<dbReference type="Proteomes" id="UP000219775">
    <property type="component" value="Unassembled WGS sequence"/>
</dbReference>
<dbReference type="EC" id="2.3.1.47" evidence="11"/>
<comment type="subunit">
    <text evidence="5 11">Homodimer.</text>
</comment>
<dbReference type="PROSITE" id="PS00599">
    <property type="entry name" value="AA_TRANSFER_CLASS_2"/>
    <property type="match status" value="1"/>
</dbReference>
<evidence type="ECO:0000313" key="14">
    <source>
        <dbReference type="Proteomes" id="UP000219775"/>
    </source>
</evidence>
<dbReference type="InterPro" id="IPR050087">
    <property type="entry name" value="AON_synthase_class-II"/>
</dbReference>
<evidence type="ECO:0000256" key="1">
    <source>
        <dbReference type="ARBA" id="ARBA00001933"/>
    </source>
</evidence>
<evidence type="ECO:0000256" key="4">
    <source>
        <dbReference type="ARBA" id="ARBA00010008"/>
    </source>
</evidence>
<comment type="catalytic activity">
    <reaction evidence="9 11">
        <text>6-carboxyhexanoyl-[ACP] + L-alanine + H(+) = (8S)-8-amino-7-oxononanoate + holo-[ACP] + CO2</text>
        <dbReference type="Rhea" id="RHEA:42288"/>
        <dbReference type="Rhea" id="RHEA-COMP:9685"/>
        <dbReference type="Rhea" id="RHEA-COMP:9955"/>
        <dbReference type="ChEBI" id="CHEBI:15378"/>
        <dbReference type="ChEBI" id="CHEBI:16526"/>
        <dbReference type="ChEBI" id="CHEBI:57972"/>
        <dbReference type="ChEBI" id="CHEBI:64479"/>
        <dbReference type="ChEBI" id="CHEBI:78846"/>
        <dbReference type="ChEBI" id="CHEBI:149468"/>
        <dbReference type="EC" id="2.3.1.47"/>
    </reaction>
</comment>
<dbReference type="SUPFAM" id="SSF53383">
    <property type="entry name" value="PLP-dependent transferases"/>
    <property type="match status" value="1"/>
</dbReference>
<dbReference type="CDD" id="cd06454">
    <property type="entry name" value="KBL_like"/>
    <property type="match status" value="1"/>
</dbReference>